<dbReference type="PANTHER" id="PTHR45779:SF7">
    <property type="entry name" value="PEPTIDYLPROLYL ISOMERASE"/>
    <property type="match status" value="1"/>
</dbReference>
<dbReference type="RefSeq" id="WP_229789429.1">
    <property type="nucleotide sequence ID" value="NZ_BMQC01000004.1"/>
</dbReference>
<evidence type="ECO:0000256" key="4">
    <source>
        <dbReference type="PROSITE-ProRule" id="PRU00277"/>
    </source>
</evidence>
<evidence type="ECO:0000256" key="7">
    <source>
        <dbReference type="SAM" id="Phobius"/>
    </source>
</evidence>
<keyword evidence="7" id="KW-0472">Membrane</keyword>
<dbReference type="EMBL" id="BMQC01000004">
    <property type="protein sequence ID" value="GGK23785.1"/>
    <property type="molecule type" value="Genomic_DNA"/>
</dbReference>
<organism evidence="9 10">
    <name type="scientific">Pilimelia terevasa</name>
    <dbReference type="NCBI Taxonomy" id="53372"/>
    <lineage>
        <taxon>Bacteria</taxon>
        <taxon>Bacillati</taxon>
        <taxon>Actinomycetota</taxon>
        <taxon>Actinomycetes</taxon>
        <taxon>Micromonosporales</taxon>
        <taxon>Micromonosporaceae</taxon>
        <taxon>Pilimelia</taxon>
    </lineage>
</organism>
<dbReference type="FunFam" id="3.10.50.40:FF:000006">
    <property type="entry name" value="Peptidyl-prolyl cis-trans isomerase"/>
    <property type="match status" value="1"/>
</dbReference>
<comment type="caution">
    <text evidence="9">The sequence shown here is derived from an EMBL/GenBank/DDBJ whole genome shotgun (WGS) entry which is preliminary data.</text>
</comment>
<keyword evidence="7" id="KW-0812">Transmembrane</keyword>
<dbReference type="PROSITE" id="PS50059">
    <property type="entry name" value="FKBP_PPIASE"/>
    <property type="match status" value="1"/>
</dbReference>
<keyword evidence="10" id="KW-1185">Reference proteome</keyword>
<dbReference type="Gene3D" id="3.10.50.40">
    <property type="match status" value="1"/>
</dbReference>
<name>A0A8J3BNH6_9ACTN</name>
<dbReference type="InterPro" id="IPR001179">
    <property type="entry name" value="PPIase_FKBP_dom"/>
</dbReference>
<proteinExistence type="inferred from homology"/>
<reference evidence="9" key="1">
    <citation type="journal article" date="2014" name="Int. J. Syst. Evol. Microbiol.">
        <title>Complete genome sequence of Corynebacterium casei LMG S-19264T (=DSM 44701T), isolated from a smear-ripened cheese.</title>
        <authorList>
            <consortium name="US DOE Joint Genome Institute (JGI-PGF)"/>
            <person name="Walter F."/>
            <person name="Albersmeier A."/>
            <person name="Kalinowski J."/>
            <person name="Ruckert C."/>
        </authorList>
    </citation>
    <scope>NUCLEOTIDE SEQUENCE</scope>
    <source>
        <strain evidence="9">JCM 3091</strain>
    </source>
</reference>
<sequence length="199" mass="20489">MSEHNEQRVRSSMSGAARRIAEEMAAKQAAEAKRRRTAWIGSAIAVLVVAVGVVGIVALNTEDKPGSPTVEAPAASPAAPGQKPTVTAGTGTVTKLDVKVLRPGTGPEVKSGQTVTVHYVGVTHKDGKEFDSSWNTGQPFETAIGTGSVIKGWDQGIVGQKVGSQVQLDIPAALAYGENPGQGQPGGALRFVVDIIAAK</sequence>
<feature type="transmembrane region" description="Helical" evidence="7">
    <location>
        <begin position="37"/>
        <end position="59"/>
    </location>
</feature>
<evidence type="ECO:0000256" key="3">
    <source>
        <dbReference type="ARBA" id="ARBA00023235"/>
    </source>
</evidence>
<dbReference type="AlphaFoldDB" id="A0A8J3BNH6"/>
<dbReference type="InterPro" id="IPR044609">
    <property type="entry name" value="FKBP2/11"/>
</dbReference>
<evidence type="ECO:0000259" key="8">
    <source>
        <dbReference type="PROSITE" id="PS50059"/>
    </source>
</evidence>
<dbReference type="Pfam" id="PF00254">
    <property type="entry name" value="FKBP_C"/>
    <property type="match status" value="1"/>
</dbReference>
<evidence type="ECO:0000256" key="6">
    <source>
        <dbReference type="SAM" id="MobiDB-lite"/>
    </source>
</evidence>
<accession>A0A8J3BNH6</accession>
<evidence type="ECO:0000313" key="10">
    <source>
        <dbReference type="Proteomes" id="UP000662200"/>
    </source>
</evidence>
<dbReference type="EC" id="5.2.1.8" evidence="5"/>
<keyword evidence="3 4" id="KW-0413">Isomerase</keyword>
<evidence type="ECO:0000256" key="1">
    <source>
        <dbReference type="ARBA" id="ARBA00000971"/>
    </source>
</evidence>
<dbReference type="SUPFAM" id="SSF54534">
    <property type="entry name" value="FKBP-like"/>
    <property type="match status" value="1"/>
</dbReference>
<gene>
    <name evidence="9" type="ORF">GCM10010124_15330</name>
</gene>
<dbReference type="GO" id="GO:0003755">
    <property type="term" value="F:peptidyl-prolyl cis-trans isomerase activity"/>
    <property type="evidence" value="ECO:0007669"/>
    <property type="project" value="UniProtKB-UniRule"/>
</dbReference>
<comment type="similarity">
    <text evidence="5">Belongs to the FKBP-type PPIase family.</text>
</comment>
<comment type="catalytic activity">
    <reaction evidence="1 4 5">
        <text>[protein]-peptidylproline (omega=180) = [protein]-peptidylproline (omega=0)</text>
        <dbReference type="Rhea" id="RHEA:16237"/>
        <dbReference type="Rhea" id="RHEA-COMP:10747"/>
        <dbReference type="Rhea" id="RHEA-COMP:10748"/>
        <dbReference type="ChEBI" id="CHEBI:83833"/>
        <dbReference type="ChEBI" id="CHEBI:83834"/>
        <dbReference type="EC" id="5.2.1.8"/>
    </reaction>
</comment>
<protein>
    <recommendedName>
        <fullName evidence="5">Peptidyl-prolyl cis-trans isomerase</fullName>
        <ecNumber evidence="5">5.2.1.8</ecNumber>
    </recommendedName>
</protein>
<keyword evidence="2 4" id="KW-0697">Rotamase</keyword>
<feature type="region of interest" description="Disordered" evidence="6">
    <location>
        <begin position="62"/>
        <end position="90"/>
    </location>
</feature>
<evidence type="ECO:0000256" key="5">
    <source>
        <dbReference type="RuleBase" id="RU003915"/>
    </source>
</evidence>
<dbReference type="Proteomes" id="UP000662200">
    <property type="component" value="Unassembled WGS sequence"/>
</dbReference>
<dbReference type="InterPro" id="IPR046357">
    <property type="entry name" value="PPIase_dom_sf"/>
</dbReference>
<reference evidence="9" key="2">
    <citation type="submission" date="2020-09" db="EMBL/GenBank/DDBJ databases">
        <authorList>
            <person name="Sun Q."/>
            <person name="Ohkuma M."/>
        </authorList>
    </citation>
    <scope>NUCLEOTIDE SEQUENCE</scope>
    <source>
        <strain evidence="9">JCM 3091</strain>
    </source>
</reference>
<keyword evidence="7" id="KW-1133">Transmembrane helix</keyword>
<feature type="domain" description="PPIase FKBP-type" evidence="8">
    <location>
        <begin position="112"/>
        <end position="199"/>
    </location>
</feature>
<dbReference type="PANTHER" id="PTHR45779">
    <property type="entry name" value="PEPTIDYLPROLYL ISOMERASE"/>
    <property type="match status" value="1"/>
</dbReference>
<evidence type="ECO:0000313" key="9">
    <source>
        <dbReference type="EMBL" id="GGK23785.1"/>
    </source>
</evidence>
<evidence type="ECO:0000256" key="2">
    <source>
        <dbReference type="ARBA" id="ARBA00023110"/>
    </source>
</evidence>